<keyword evidence="6 11" id="KW-0547">Nucleotide-binding</keyword>
<dbReference type="PANTHER" id="PTHR12750">
    <property type="entry name" value="DIPHOSPHOINOSITOL PENTAKISPHOSPHATE KINASE"/>
    <property type="match status" value="1"/>
</dbReference>
<keyword evidence="3 11" id="KW-0963">Cytoplasm</keyword>
<dbReference type="Gene3D" id="3.30.470.20">
    <property type="entry name" value="ATP-grasp fold, B domain"/>
    <property type="match status" value="1"/>
</dbReference>
<feature type="region of interest" description="Disordered" evidence="12">
    <location>
        <begin position="112"/>
        <end position="234"/>
    </location>
</feature>
<dbReference type="InterPro" id="IPR029033">
    <property type="entry name" value="His_PPase_superfam"/>
</dbReference>
<evidence type="ECO:0000256" key="9">
    <source>
        <dbReference type="ARBA" id="ARBA00033696"/>
    </source>
</evidence>
<evidence type="ECO:0000256" key="4">
    <source>
        <dbReference type="ARBA" id="ARBA00022553"/>
    </source>
</evidence>
<keyword evidence="5 11" id="KW-0808">Transferase</keyword>
<dbReference type="Gene3D" id="3.40.50.1240">
    <property type="entry name" value="Phosphoglycerate mutase-like"/>
    <property type="match status" value="1"/>
</dbReference>
<dbReference type="PANTHER" id="PTHR12750:SF9">
    <property type="entry name" value="INOSITOL HEXAKISPHOSPHATE AND DIPHOSPHOINOSITOL-PENTAKISPHOSPHATE KINASE"/>
    <property type="match status" value="1"/>
</dbReference>
<feature type="domain" description="VIP1 N-terminal" evidence="13">
    <location>
        <begin position="44"/>
        <end position="96"/>
    </location>
</feature>
<dbReference type="Pfam" id="PF18086">
    <property type="entry name" value="PPIP5K2_N"/>
    <property type="match status" value="1"/>
</dbReference>
<evidence type="ECO:0000256" key="6">
    <source>
        <dbReference type="ARBA" id="ARBA00022741"/>
    </source>
</evidence>
<evidence type="ECO:0000256" key="8">
    <source>
        <dbReference type="ARBA" id="ARBA00022840"/>
    </source>
</evidence>
<dbReference type="SUPFAM" id="SSF53254">
    <property type="entry name" value="Phosphoglycerate mutase-like"/>
    <property type="match status" value="1"/>
</dbReference>
<feature type="compositionally biased region" description="Low complexity" evidence="12">
    <location>
        <begin position="135"/>
        <end position="223"/>
    </location>
</feature>
<evidence type="ECO:0000256" key="1">
    <source>
        <dbReference type="ARBA" id="ARBA00004514"/>
    </source>
</evidence>
<dbReference type="GO" id="GO:0032958">
    <property type="term" value="P:inositol phosphate biosynthetic process"/>
    <property type="evidence" value="ECO:0007669"/>
    <property type="project" value="TreeGrafter"/>
</dbReference>
<evidence type="ECO:0000256" key="7">
    <source>
        <dbReference type="ARBA" id="ARBA00022777"/>
    </source>
</evidence>
<evidence type="ECO:0000256" key="11">
    <source>
        <dbReference type="RuleBase" id="RU365032"/>
    </source>
</evidence>
<evidence type="ECO:0000256" key="12">
    <source>
        <dbReference type="SAM" id="MobiDB-lite"/>
    </source>
</evidence>
<feature type="region of interest" description="Disordered" evidence="12">
    <location>
        <begin position="1342"/>
        <end position="1380"/>
    </location>
</feature>
<feature type="compositionally biased region" description="Low complexity" evidence="12">
    <location>
        <begin position="668"/>
        <end position="680"/>
    </location>
</feature>
<keyword evidence="4" id="KW-0597">Phosphoprotein</keyword>
<dbReference type="GO" id="GO:0005829">
    <property type="term" value="C:cytosol"/>
    <property type="evidence" value="ECO:0007669"/>
    <property type="project" value="UniProtKB-SubCell"/>
</dbReference>
<evidence type="ECO:0000259" key="13">
    <source>
        <dbReference type="Pfam" id="PF18086"/>
    </source>
</evidence>
<dbReference type="STRING" id="3088.A0A383W1A3"/>
<keyword evidence="7 11" id="KW-0418">Kinase</keyword>
<dbReference type="Proteomes" id="UP000256970">
    <property type="component" value="Unassembled WGS sequence"/>
</dbReference>
<keyword evidence="15" id="KW-1185">Reference proteome</keyword>
<dbReference type="PROSITE" id="PS00616">
    <property type="entry name" value="HIS_ACID_PHOSPHAT_1"/>
    <property type="match status" value="1"/>
</dbReference>
<feature type="region of interest" description="Disordered" evidence="12">
    <location>
        <begin position="1642"/>
        <end position="1665"/>
    </location>
</feature>
<feature type="region of interest" description="Disordered" evidence="12">
    <location>
        <begin position="953"/>
        <end position="985"/>
    </location>
</feature>
<feature type="compositionally biased region" description="Low complexity" evidence="12">
    <location>
        <begin position="961"/>
        <end position="984"/>
    </location>
</feature>
<comment type="catalytic activity">
    <reaction evidence="9">
        <text>5-diphospho-1D-myo-inositol 1,2,3,4,6-pentakisphosphate + ATP + H(+) = 1,5-bis(diphospho)-1D-myo-inositol 2,3,4,6-tetrakisphosphate + ADP</text>
        <dbReference type="Rhea" id="RHEA:10276"/>
        <dbReference type="ChEBI" id="CHEBI:15378"/>
        <dbReference type="ChEBI" id="CHEBI:30616"/>
        <dbReference type="ChEBI" id="CHEBI:58628"/>
        <dbReference type="ChEBI" id="CHEBI:77983"/>
        <dbReference type="ChEBI" id="CHEBI:456216"/>
        <dbReference type="EC" id="2.7.4.24"/>
    </reaction>
    <physiologicalReaction direction="left-to-right" evidence="9">
        <dbReference type="Rhea" id="RHEA:10277"/>
    </physiologicalReaction>
</comment>
<dbReference type="Pfam" id="PF00328">
    <property type="entry name" value="His_Phos_2"/>
    <property type="match status" value="2"/>
</dbReference>
<gene>
    <name evidence="14" type="ORF">BQ4739_LOCUS11034</name>
</gene>
<comment type="similarity">
    <text evidence="2 11">Belongs to the histidine acid phosphatase family. VIP1 subfamily.</text>
</comment>
<organism evidence="14 15">
    <name type="scientific">Tetradesmus obliquus</name>
    <name type="common">Green alga</name>
    <name type="synonym">Acutodesmus obliquus</name>
    <dbReference type="NCBI Taxonomy" id="3088"/>
    <lineage>
        <taxon>Eukaryota</taxon>
        <taxon>Viridiplantae</taxon>
        <taxon>Chlorophyta</taxon>
        <taxon>core chlorophytes</taxon>
        <taxon>Chlorophyceae</taxon>
        <taxon>CS clade</taxon>
        <taxon>Sphaeropleales</taxon>
        <taxon>Scenedesmaceae</taxon>
        <taxon>Tetradesmus</taxon>
    </lineage>
</organism>
<dbReference type="Gene3D" id="3.40.50.11950">
    <property type="match status" value="1"/>
</dbReference>
<feature type="compositionally biased region" description="Acidic residues" evidence="12">
    <location>
        <begin position="1367"/>
        <end position="1377"/>
    </location>
</feature>
<dbReference type="InterPro" id="IPR033379">
    <property type="entry name" value="Acid_Pase_AS"/>
</dbReference>
<evidence type="ECO:0000256" key="5">
    <source>
        <dbReference type="ARBA" id="ARBA00022679"/>
    </source>
</evidence>
<proteinExistence type="inferred from homology"/>
<comment type="catalytic activity">
    <reaction evidence="10">
        <text>1D-myo-inositol hexakisphosphate + ATP = 1-diphospho-1D-myo-inositol 2,3,4,5,6-pentakisphosphate + ADP</text>
        <dbReference type="Rhea" id="RHEA:37459"/>
        <dbReference type="ChEBI" id="CHEBI:30616"/>
        <dbReference type="ChEBI" id="CHEBI:58130"/>
        <dbReference type="ChEBI" id="CHEBI:74946"/>
        <dbReference type="ChEBI" id="CHEBI:456216"/>
        <dbReference type="EC" id="2.7.4.24"/>
    </reaction>
    <physiologicalReaction direction="left-to-right" evidence="10">
        <dbReference type="Rhea" id="RHEA:37460"/>
    </physiologicalReaction>
</comment>
<sequence>MCEILARLTTGGEFEVISFGDKVILEEPVEAWPLCDVMLSWHSHVILEEPVEAWPLCDVMLSWHSEGFPLRKAQAYVALRRPFLINDVHMQDVLLDRRRVYKTLMDNNIPVPRHILVNRQPPEEKQQPDDELTTSSGSAASSPRAGSPAPQQQQQQQQVSRISHSSSGPLQQQGSASGQALSQQSSYCSSQAGGQQQQQQLQGGASGTMTAASSSARSSMRGSTPGVALPDPPGFIEGEDCVELNGVRIDKPFVEKPVSGEDHNIYIYYPHSMGGGVKRLFRKVDNKSADYDPHHPGTVRRDSSYIYEEFLTTGGTDVKVYTVGPRYAHAEARKSPVVDGKVNRTPDGKEVRFPVLLSPQEKEIARMVCLAFGQRVCGFDLLRSETGRSYVCDVNGWSFVKNSKKYYDDAAGILRSIVLSQLAPHRLAIAPEAPVPLAGLLEEVVAAGSTPGMPSPQHGSTGSFDDDVGSPPAGRGPFSGADAEMDAAVMREVSSLQDLSSLDAGYDEEGGGTDDSSSTSGAADGKPWLELRCVLAVIRHGDRTPKQKMKVTVTQAPLLALFAKHKDSKGKQAKLKSPGQLQELLDIVRQLLADMEARSAAAAAAAKAGMVISEEEQREQELHEEQREKLRIVRTVLEQGGTFSGINRKVQLKPTKWSRPSSSSKDGAAAAAAAAAAADAESPGQPDLAAANGGEVRGRSSSTGGGGGSSGGAGEKASSGSKEKGEKEKGGDEPVVSELLLILKYGGVLTHAGRSQAEDLGKMFRMVMYPRYGPAGGGLLRLHSTYRHDMKIYSSDEGRVQMSAAAFIQGLLDLEGSSLTPILVSLVTKNASMLDAFGKGASDDILATKNTLYQHLTWDPEKASSMCSKLALPLATPASTSPPPSPKRTPAAVAAAGEGPFASEGAQSLPPRHRSLGTLDQQQPSAGLTAAAAGLPTTSSCLDLLTAGRIASAPNRPSKLQPAAAADSSGSSSPAPQQQQQRSSLDGIAPAVLSSIASMSSSSQQQDSSRSFSKLGSMNASGSVAWNVRQAEARAAALSGIRAMPERPLALLYQLVELMKVLVDQLREKCLEERLDLAGPAAAAAAAAAGGGGSSSSAYSSLTTSPDDWRLDEHKPCSGERLLLMFDRWRKLLKSFFSEKKQQFDISKVPDIYDSAKYDAIHNSHLQLTCLKELYGVARTLASVVVPHEYGLDGPGKLLIGSKICAELLGKLLCDLDSMKEESIVTAAIEADTAAARAAAAAERAATGNLSRSARTRATSHAKFLDGRYDAFDAEFGQMSLEDERMRPVRPGSAARSSSFSAASSRAVAAAADRECENAAAGAPDDTAGAAAVALLGKRMGGGSSCSSEATQQQRQQGGDAGGGEQQQDDQQEEEEKETLHRLCPTYASDVNSPLRHVRTRIYFTSESHIHSLVNVLRYCHLPPPPGSTGAAAAASATSRGLSTPTSSISPCPSYNPGCSSVASPTAAAGRTVAADGCAAAAAAVVASVATVGSGGGSVFASAAAAAAAGVAGDGPSGQQQQQQQQPLITPEAEGLLADTSEFDYLTHIVFRMYENKQVPVDSPDRFLVEIQFSNGANYDPTHEPSMLQSAPHTLPTQPRRLLTPVPGVSLHGFQELVRKYARGKNTPSNYQLQVALRAPLSGTNSHAPSKPPTPGASRQASGAMPQPAAAAAAAATALVAVGPGISSSAPLPAAVVAAATKASAAAAAGN</sequence>
<feature type="compositionally biased region" description="Low complexity" evidence="12">
    <location>
        <begin position="514"/>
        <end position="524"/>
    </location>
</feature>
<dbReference type="GO" id="GO:0006020">
    <property type="term" value="P:inositol metabolic process"/>
    <property type="evidence" value="ECO:0007669"/>
    <property type="project" value="TreeGrafter"/>
</dbReference>
<evidence type="ECO:0000256" key="3">
    <source>
        <dbReference type="ARBA" id="ARBA00022490"/>
    </source>
</evidence>
<dbReference type="InterPro" id="IPR037446">
    <property type="entry name" value="His_Pase_VIP1"/>
</dbReference>
<feature type="compositionally biased region" description="Basic and acidic residues" evidence="12">
    <location>
        <begin position="721"/>
        <end position="732"/>
    </location>
</feature>
<feature type="region of interest" description="Disordered" evidence="12">
    <location>
        <begin position="875"/>
        <end position="925"/>
    </location>
</feature>
<feature type="region of interest" description="Disordered" evidence="12">
    <location>
        <begin position="448"/>
        <end position="481"/>
    </location>
</feature>
<dbReference type="CDD" id="cd07061">
    <property type="entry name" value="HP_HAP_like"/>
    <property type="match status" value="1"/>
</dbReference>
<evidence type="ECO:0000256" key="2">
    <source>
        <dbReference type="ARBA" id="ARBA00005609"/>
    </source>
</evidence>
<dbReference type="GO" id="GO:0005524">
    <property type="term" value="F:ATP binding"/>
    <property type="evidence" value="ECO:0007669"/>
    <property type="project" value="UniProtKB-KW"/>
</dbReference>
<dbReference type="GO" id="GO:0033857">
    <property type="term" value="F:5-diphosphoinositol pentakisphosphate 1-kinase activity"/>
    <property type="evidence" value="ECO:0007669"/>
    <property type="project" value="TreeGrafter"/>
</dbReference>
<dbReference type="FunFam" id="3.30.470.20:FF:000036">
    <property type="entry name" value="Inositol hexakisphosphate and diphosphoinositol-pentakisphosphate kinase"/>
    <property type="match status" value="1"/>
</dbReference>
<feature type="compositionally biased region" description="Gly residues" evidence="12">
    <location>
        <begin position="703"/>
        <end position="714"/>
    </location>
</feature>
<dbReference type="GO" id="GO:0052723">
    <property type="term" value="F:inositol hexakisphosphate 1-kinase activity"/>
    <property type="evidence" value="ECO:0007669"/>
    <property type="project" value="RHEA"/>
</dbReference>
<dbReference type="InterPro" id="IPR040557">
    <property type="entry name" value="VIP1_N"/>
</dbReference>
<comment type="subcellular location">
    <subcellularLocation>
        <location evidence="1 11">Cytoplasm</location>
        <location evidence="1 11">Cytosol</location>
    </subcellularLocation>
</comment>
<feature type="region of interest" description="Disordered" evidence="12">
    <location>
        <begin position="502"/>
        <end position="524"/>
    </location>
</feature>
<feature type="region of interest" description="Disordered" evidence="12">
    <location>
        <begin position="1427"/>
        <end position="1449"/>
    </location>
</feature>
<dbReference type="SUPFAM" id="SSF56059">
    <property type="entry name" value="Glutathione synthetase ATP-binding domain-like"/>
    <property type="match status" value="1"/>
</dbReference>
<evidence type="ECO:0000313" key="14">
    <source>
        <dbReference type="EMBL" id="SZX70872.1"/>
    </source>
</evidence>
<accession>A0A383W1A3</accession>
<protein>
    <recommendedName>
        <fullName evidence="11">Inositol hexakisphosphate and diphosphoinositol-pentakisphosphate kinase</fullName>
        <ecNumber evidence="11">2.7.4.24</ecNumber>
    </recommendedName>
</protein>
<dbReference type="EMBL" id="FNXT01001016">
    <property type="protein sequence ID" value="SZX70872.1"/>
    <property type="molecule type" value="Genomic_DNA"/>
</dbReference>
<dbReference type="EC" id="2.7.4.24" evidence="11"/>
<reference evidence="14 15" key="1">
    <citation type="submission" date="2016-10" db="EMBL/GenBank/DDBJ databases">
        <authorList>
            <person name="Cai Z."/>
        </authorList>
    </citation>
    <scope>NUCLEOTIDE SEQUENCE [LARGE SCALE GENOMIC DNA]</scope>
</reference>
<name>A0A383W1A3_TETOB</name>
<feature type="compositionally biased region" description="Low complexity" evidence="12">
    <location>
        <begin position="1428"/>
        <end position="1449"/>
    </location>
</feature>
<evidence type="ECO:0000313" key="15">
    <source>
        <dbReference type="Proteomes" id="UP000256970"/>
    </source>
</evidence>
<feature type="region of interest" description="Disordered" evidence="12">
    <location>
        <begin position="647"/>
        <end position="732"/>
    </location>
</feature>
<comment type="function">
    <text evidence="11">Bifunctional inositol kinase that acts in concert with the IP6K kinases to synthesize the diphosphate group-containing inositol pyrophosphates diphosphoinositol pentakisphosphate, PP-InsP5, and bis-diphosphoinositol tetrakisphosphate, (PP)2-InsP4. PP-InsP5 and (PP)2-InsP4, also respectively called InsP7 and InsP8, may regulate a variety of cellular processes, including apoptosis, vesicle trafficking, cytoskeletal dynamics, and exocytosis. Phosphorylates inositol hexakisphosphate (InsP6).</text>
</comment>
<evidence type="ECO:0000256" key="10">
    <source>
        <dbReference type="ARBA" id="ARBA00034629"/>
    </source>
</evidence>
<keyword evidence="8 11" id="KW-0067">ATP-binding</keyword>
<dbReference type="InterPro" id="IPR000560">
    <property type="entry name" value="His_Pase_clade-2"/>
</dbReference>